<keyword evidence="3" id="KW-1185">Reference proteome</keyword>
<dbReference type="Proteomes" id="UP001595843">
    <property type="component" value="Unassembled WGS sequence"/>
</dbReference>
<evidence type="ECO:0000313" key="3">
    <source>
        <dbReference type="Proteomes" id="UP001595843"/>
    </source>
</evidence>
<feature type="transmembrane region" description="Helical" evidence="1">
    <location>
        <begin position="100"/>
        <end position="121"/>
    </location>
</feature>
<keyword evidence="1" id="KW-1133">Transmembrane helix</keyword>
<evidence type="ECO:0000256" key="1">
    <source>
        <dbReference type="SAM" id="Phobius"/>
    </source>
</evidence>
<reference evidence="3" key="1">
    <citation type="journal article" date="2019" name="Int. J. Syst. Evol. Microbiol.">
        <title>The Global Catalogue of Microorganisms (GCM) 10K type strain sequencing project: providing services to taxonomists for standard genome sequencing and annotation.</title>
        <authorList>
            <consortium name="The Broad Institute Genomics Platform"/>
            <consortium name="The Broad Institute Genome Sequencing Center for Infectious Disease"/>
            <person name="Wu L."/>
            <person name="Ma J."/>
        </authorList>
    </citation>
    <scope>NUCLEOTIDE SEQUENCE [LARGE SCALE GENOMIC DNA]</scope>
    <source>
        <strain evidence="3">IBRC-M 10813</strain>
    </source>
</reference>
<feature type="transmembrane region" description="Helical" evidence="1">
    <location>
        <begin position="54"/>
        <end position="79"/>
    </location>
</feature>
<accession>A0ABV8J9L0</accession>
<proteinExistence type="predicted"/>
<comment type="caution">
    <text evidence="2">The sequence shown here is derived from an EMBL/GenBank/DDBJ whole genome shotgun (WGS) entry which is preliminary data.</text>
</comment>
<sequence length="129" mass="13947">MELLTGLKGFATTMYVKAYPAMVTLAKKKEKVEPPDDSKMQDLLKGIGEGLDQVAFWATIVAPAALGLVASVIGFLMIINNDHQSRANLMGWLKRAVGGAILLVIGPWFMTWVWDLLVAAADLDVTSGK</sequence>
<evidence type="ECO:0008006" key="4">
    <source>
        <dbReference type="Google" id="ProtNLM"/>
    </source>
</evidence>
<organism evidence="2 3">
    <name type="scientific">Salinithrix halophila</name>
    <dbReference type="NCBI Taxonomy" id="1485204"/>
    <lineage>
        <taxon>Bacteria</taxon>
        <taxon>Bacillati</taxon>
        <taxon>Bacillota</taxon>
        <taxon>Bacilli</taxon>
        <taxon>Bacillales</taxon>
        <taxon>Thermoactinomycetaceae</taxon>
        <taxon>Salinithrix</taxon>
    </lineage>
</organism>
<protein>
    <recommendedName>
        <fullName evidence="4">TrbC/VIRB2 family protein</fullName>
    </recommendedName>
</protein>
<gene>
    <name evidence="2" type="ORF">ACFOUO_00275</name>
</gene>
<keyword evidence="1" id="KW-0812">Transmembrane</keyword>
<dbReference type="EMBL" id="JBHSAP010000002">
    <property type="protein sequence ID" value="MFC4075259.1"/>
    <property type="molecule type" value="Genomic_DNA"/>
</dbReference>
<name>A0ABV8J9L0_9BACL</name>
<dbReference type="RefSeq" id="WP_380701003.1">
    <property type="nucleotide sequence ID" value="NZ_JBHSAP010000002.1"/>
</dbReference>
<keyword evidence="1" id="KW-0472">Membrane</keyword>
<evidence type="ECO:0000313" key="2">
    <source>
        <dbReference type="EMBL" id="MFC4075259.1"/>
    </source>
</evidence>